<gene>
    <name evidence="2" type="ORF">M0R45_016387</name>
</gene>
<accession>A0AAW1XSM5</accession>
<name>A0AAW1XSM5_RUBAR</name>
<comment type="caution">
    <text evidence="2">The sequence shown here is derived from an EMBL/GenBank/DDBJ whole genome shotgun (WGS) entry which is preliminary data.</text>
</comment>
<reference evidence="2 3" key="1">
    <citation type="journal article" date="2023" name="G3 (Bethesda)">
        <title>A chromosome-length genome assembly and annotation of blackberry (Rubus argutus, cv. 'Hillquist').</title>
        <authorList>
            <person name="Bruna T."/>
            <person name="Aryal R."/>
            <person name="Dudchenko O."/>
            <person name="Sargent D.J."/>
            <person name="Mead D."/>
            <person name="Buti M."/>
            <person name="Cavallini A."/>
            <person name="Hytonen T."/>
            <person name="Andres J."/>
            <person name="Pham M."/>
            <person name="Weisz D."/>
            <person name="Mascagni F."/>
            <person name="Usai G."/>
            <person name="Natali L."/>
            <person name="Bassil N."/>
            <person name="Fernandez G.E."/>
            <person name="Lomsadze A."/>
            <person name="Armour M."/>
            <person name="Olukolu B."/>
            <person name="Poorten T."/>
            <person name="Britton C."/>
            <person name="Davik J."/>
            <person name="Ashrafi H."/>
            <person name="Aiden E.L."/>
            <person name="Borodovsky M."/>
            <person name="Worthington M."/>
        </authorList>
    </citation>
    <scope>NUCLEOTIDE SEQUENCE [LARGE SCALE GENOMIC DNA]</scope>
    <source>
        <strain evidence="2">PI 553951</strain>
    </source>
</reference>
<dbReference type="EMBL" id="JBEDUW010000003">
    <property type="protein sequence ID" value="KAK9939698.1"/>
    <property type="molecule type" value="Genomic_DNA"/>
</dbReference>
<evidence type="ECO:0008006" key="4">
    <source>
        <dbReference type="Google" id="ProtNLM"/>
    </source>
</evidence>
<sequence>MMLAMGCEVRPGGDSNGTTTLCRERGSGARESAADSDGITTAGLKARRGGYGMGVKSQAPDKAPASGGLSFNQLLGIKRAFQETMKART</sequence>
<evidence type="ECO:0000256" key="1">
    <source>
        <dbReference type="SAM" id="MobiDB-lite"/>
    </source>
</evidence>
<protein>
    <recommendedName>
        <fullName evidence="4">Brain-derived neurotrophic factor</fullName>
    </recommendedName>
</protein>
<dbReference type="Proteomes" id="UP001457282">
    <property type="component" value="Unassembled WGS sequence"/>
</dbReference>
<evidence type="ECO:0000313" key="2">
    <source>
        <dbReference type="EMBL" id="KAK9939698.1"/>
    </source>
</evidence>
<feature type="region of interest" description="Disordered" evidence="1">
    <location>
        <begin position="1"/>
        <end position="68"/>
    </location>
</feature>
<proteinExistence type="predicted"/>
<keyword evidence="3" id="KW-1185">Reference proteome</keyword>
<evidence type="ECO:0000313" key="3">
    <source>
        <dbReference type="Proteomes" id="UP001457282"/>
    </source>
</evidence>
<dbReference type="AlphaFoldDB" id="A0AAW1XSM5"/>
<organism evidence="2 3">
    <name type="scientific">Rubus argutus</name>
    <name type="common">Southern blackberry</name>
    <dbReference type="NCBI Taxonomy" id="59490"/>
    <lineage>
        <taxon>Eukaryota</taxon>
        <taxon>Viridiplantae</taxon>
        <taxon>Streptophyta</taxon>
        <taxon>Embryophyta</taxon>
        <taxon>Tracheophyta</taxon>
        <taxon>Spermatophyta</taxon>
        <taxon>Magnoliopsida</taxon>
        <taxon>eudicotyledons</taxon>
        <taxon>Gunneridae</taxon>
        <taxon>Pentapetalae</taxon>
        <taxon>rosids</taxon>
        <taxon>fabids</taxon>
        <taxon>Rosales</taxon>
        <taxon>Rosaceae</taxon>
        <taxon>Rosoideae</taxon>
        <taxon>Rosoideae incertae sedis</taxon>
        <taxon>Rubus</taxon>
    </lineage>
</organism>